<organism evidence="7 8">
    <name type="scientific">Luteolibacter rhizosphaerae</name>
    <dbReference type="NCBI Taxonomy" id="2989719"/>
    <lineage>
        <taxon>Bacteria</taxon>
        <taxon>Pseudomonadati</taxon>
        <taxon>Verrucomicrobiota</taxon>
        <taxon>Verrucomicrobiia</taxon>
        <taxon>Verrucomicrobiales</taxon>
        <taxon>Verrucomicrobiaceae</taxon>
        <taxon>Luteolibacter</taxon>
    </lineage>
</organism>
<dbReference type="InterPro" id="IPR020617">
    <property type="entry name" value="Thiolase_C"/>
</dbReference>
<evidence type="ECO:0000259" key="5">
    <source>
        <dbReference type="Pfam" id="PF00108"/>
    </source>
</evidence>
<feature type="domain" description="Thiolase N-terminal" evidence="5">
    <location>
        <begin position="6"/>
        <end position="276"/>
    </location>
</feature>
<keyword evidence="8" id="KW-1185">Reference proteome</keyword>
<dbReference type="EMBL" id="JAPDDR010000012">
    <property type="protein sequence ID" value="MCW1916094.1"/>
    <property type="molecule type" value="Genomic_DNA"/>
</dbReference>
<comment type="caution">
    <text evidence="7">The sequence shown here is derived from an EMBL/GenBank/DDBJ whole genome shotgun (WGS) entry which is preliminary data.</text>
</comment>
<dbReference type="PROSITE" id="PS00737">
    <property type="entry name" value="THIOLASE_2"/>
    <property type="match status" value="1"/>
</dbReference>
<protein>
    <submittedName>
        <fullName evidence="7">Thiolase family protein</fullName>
    </submittedName>
</protein>
<dbReference type="Gene3D" id="3.40.47.10">
    <property type="match status" value="1"/>
</dbReference>
<evidence type="ECO:0000256" key="3">
    <source>
        <dbReference type="ARBA" id="ARBA00023315"/>
    </source>
</evidence>
<sequence>MSDLHIIAGVRTPFCRMGSDFDGLGADDLGRHATTALLLRTGIDPDLIDEVIFGCVAQPADAANVARVIALRSGIPKRIPAATVHRNCASGMEAITTAHQRMMSGRGELFVVGGAESMSSVPMMFSHASARKFGELAKAKAVGQKITALASFRPKDFKPRVGLQLGLTDPYSGMIMGDTAEILAREYHISREIQDSFAAASHRKAFAAADLLKEEIAPVHLPGNAVTRDNGVREDSTPQKLAKLRPIFDRQTGTVTAGNSSQITDGAVALLVGSEDAVKRLGIEPLGRLSGYAYSGCDPERMGLGPVHAIALARQITGLSPEDADLVEINEAFAAQVLAVLAALRDPRKSGHELHPVEIPPEILNRRGGSIALGHPVGATGARLALTALHQLRETGGHRALITACVGGGQGAALWLERN</sequence>
<comment type="similarity">
    <text evidence="1 4">Belongs to the thiolase-like superfamily. Thiolase family.</text>
</comment>
<dbReference type="InterPro" id="IPR016039">
    <property type="entry name" value="Thiolase-like"/>
</dbReference>
<dbReference type="InterPro" id="IPR020616">
    <property type="entry name" value="Thiolase_N"/>
</dbReference>
<gene>
    <name evidence="7" type="ORF">OJ996_21070</name>
</gene>
<dbReference type="RefSeq" id="WP_264515661.1">
    <property type="nucleotide sequence ID" value="NZ_JAPDDR010000012.1"/>
</dbReference>
<name>A0ABT3G9E3_9BACT</name>
<evidence type="ECO:0000313" key="8">
    <source>
        <dbReference type="Proteomes" id="UP001165653"/>
    </source>
</evidence>
<evidence type="ECO:0000256" key="1">
    <source>
        <dbReference type="ARBA" id="ARBA00010982"/>
    </source>
</evidence>
<dbReference type="Proteomes" id="UP001165653">
    <property type="component" value="Unassembled WGS sequence"/>
</dbReference>
<dbReference type="SUPFAM" id="SSF53901">
    <property type="entry name" value="Thiolase-like"/>
    <property type="match status" value="2"/>
</dbReference>
<dbReference type="Pfam" id="PF02803">
    <property type="entry name" value="Thiolase_C"/>
    <property type="match status" value="1"/>
</dbReference>
<dbReference type="PANTHER" id="PTHR18919:SF107">
    <property type="entry name" value="ACETYL-COA ACETYLTRANSFERASE, CYTOSOLIC"/>
    <property type="match status" value="1"/>
</dbReference>
<accession>A0ABT3G9E3</accession>
<evidence type="ECO:0000313" key="7">
    <source>
        <dbReference type="EMBL" id="MCW1916094.1"/>
    </source>
</evidence>
<proteinExistence type="inferred from homology"/>
<keyword evidence="3 4" id="KW-0012">Acyltransferase</keyword>
<dbReference type="PIRSF" id="PIRSF000429">
    <property type="entry name" value="Ac-CoA_Ac_transf"/>
    <property type="match status" value="1"/>
</dbReference>
<dbReference type="CDD" id="cd00751">
    <property type="entry name" value="thiolase"/>
    <property type="match status" value="1"/>
</dbReference>
<dbReference type="InterPro" id="IPR020610">
    <property type="entry name" value="Thiolase_AS"/>
</dbReference>
<dbReference type="Pfam" id="PF00108">
    <property type="entry name" value="Thiolase_N"/>
    <property type="match status" value="1"/>
</dbReference>
<dbReference type="NCBIfam" id="TIGR01930">
    <property type="entry name" value="AcCoA-C-Actrans"/>
    <property type="match status" value="1"/>
</dbReference>
<feature type="domain" description="Thiolase C-terminal" evidence="6">
    <location>
        <begin position="284"/>
        <end position="417"/>
    </location>
</feature>
<evidence type="ECO:0000256" key="2">
    <source>
        <dbReference type="ARBA" id="ARBA00022679"/>
    </source>
</evidence>
<dbReference type="PANTHER" id="PTHR18919">
    <property type="entry name" value="ACETYL-COA C-ACYLTRANSFERASE"/>
    <property type="match status" value="1"/>
</dbReference>
<dbReference type="InterPro" id="IPR020613">
    <property type="entry name" value="Thiolase_CS"/>
</dbReference>
<dbReference type="PROSITE" id="PS00099">
    <property type="entry name" value="THIOLASE_3"/>
    <property type="match status" value="1"/>
</dbReference>
<evidence type="ECO:0000259" key="6">
    <source>
        <dbReference type="Pfam" id="PF02803"/>
    </source>
</evidence>
<dbReference type="InterPro" id="IPR002155">
    <property type="entry name" value="Thiolase"/>
</dbReference>
<keyword evidence="2 4" id="KW-0808">Transferase</keyword>
<evidence type="ECO:0000256" key="4">
    <source>
        <dbReference type="RuleBase" id="RU003557"/>
    </source>
</evidence>
<reference evidence="7" key="1">
    <citation type="submission" date="2022-10" db="EMBL/GenBank/DDBJ databases">
        <title>Luteolibacter sp. GHJ8, whole genome shotgun sequencing project.</title>
        <authorList>
            <person name="Zhao G."/>
            <person name="Shen L."/>
        </authorList>
    </citation>
    <scope>NUCLEOTIDE SEQUENCE</scope>
    <source>
        <strain evidence="7">GHJ8</strain>
    </source>
</reference>